<organism evidence="2 3">
    <name type="scientific">Thamnocephalis sphaerospora</name>
    <dbReference type="NCBI Taxonomy" id="78915"/>
    <lineage>
        <taxon>Eukaryota</taxon>
        <taxon>Fungi</taxon>
        <taxon>Fungi incertae sedis</taxon>
        <taxon>Zoopagomycota</taxon>
        <taxon>Zoopagomycotina</taxon>
        <taxon>Zoopagomycetes</taxon>
        <taxon>Zoopagales</taxon>
        <taxon>Sigmoideomycetaceae</taxon>
        <taxon>Thamnocephalis</taxon>
    </lineage>
</organism>
<proteinExistence type="inferred from homology"/>
<dbReference type="Pfam" id="PF06218">
    <property type="entry name" value="NPR2"/>
    <property type="match status" value="2"/>
</dbReference>
<dbReference type="Proteomes" id="UP000271241">
    <property type="component" value="Unassembled WGS sequence"/>
</dbReference>
<dbReference type="STRING" id="78915.A0A4P9XX26"/>
<dbReference type="EMBL" id="KZ992433">
    <property type="protein sequence ID" value="RKP10896.1"/>
    <property type="molecule type" value="Genomic_DNA"/>
</dbReference>
<dbReference type="OrthoDB" id="338854at2759"/>
<gene>
    <name evidence="2" type="ORF">THASP1DRAFT_27320</name>
</gene>
<dbReference type="GO" id="GO:0005774">
    <property type="term" value="C:vacuolar membrane"/>
    <property type="evidence" value="ECO:0007669"/>
    <property type="project" value="TreeGrafter"/>
</dbReference>
<dbReference type="PANTHER" id="PTHR12991:SF10">
    <property type="entry name" value="GATOR COMPLEX PROTEIN NPRL2"/>
    <property type="match status" value="1"/>
</dbReference>
<name>A0A4P9XX26_9FUNG</name>
<dbReference type="GO" id="GO:0010508">
    <property type="term" value="P:positive regulation of autophagy"/>
    <property type="evidence" value="ECO:0007669"/>
    <property type="project" value="TreeGrafter"/>
</dbReference>
<dbReference type="GO" id="GO:1990130">
    <property type="term" value="C:GATOR1 complex"/>
    <property type="evidence" value="ECO:0007669"/>
    <property type="project" value="TreeGrafter"/>
</dbReference>
<reference evidence="3" key="1">
    <citation type="journal article" date="2018" name="Nat. Microbiol.">
        <title>Leveraging single-cell genomics to expand the fungal tree of life.</title>
        <authorList>
            <person name="Ahrendt S.R."/>
            <person name="Quandt C.A."/>
            <person name="Ciobanu D."/>
            <person name="Clum A."/>
            <person name="Salamov A."/>
            <person name="Andreopoulos B."/>
            <person name="Cheng J.F."/>
            <person name="Woyke T."/>
            <person name="Pelin A."/>
            <person name="Henrissat B."/>
            <person name="Reynolds N.K."/>
            <person name="Benny G.L."/>
            <person name="Smith M.E."/>
            <person name="James T.Y."/>
            <person name="Grigoriev I.V."/>
        </authorList>
    </citation>
    <scope>NUCLEOTIDE SEQUENCE [LARGE SCALE GENOMIC DNA]</scope>
    <source>
        <strain evidence="3">RSA 1356</strain>
    </source>
</reference>
<dbReference type="GO" id="GO:0005096">
    <property type="term" value="F:GTPase activator activity"/>
    <property type="evidence" value="ECO:0007669"/>
    <property type="project" value="TreeGrafter"/>
</dbReference>
<sequence>MYVQAFHFPRLAALFYAEFHPTLGPTVTYDVPEGALTSPDPHARLLDFDAVSEYVIPKPSAIGRLLTLTACGYKIVGYPMCLPGAHYPRNELRFNLVFVFSRHADTRSYEPVVQKMAETLRTLETEGGYLFEKAKKDRIRVLIEQIYEDLNSMRECLIPLDDKHTINLRLHPVLRQPPLVHDYDVPLLIVAEEGLELDTWDITARKIVQHIDGVQHVRGIAKTADVDEDKVRRLIRHLIYYGHAVLLDIFQFSNTYRVRKDIRVIVEDPQLQNECLAYITKTGFACHPFSRVLTLYSLLKPGITVRNWADENQPDLVGVDIRRMIAFGVANCFLHRIHTYPYLPAARRQRIPALLQRYLDGTHHYDEICVAVGHSRRELCDFLSKSVGYLELSR</sequence>
<keyword evidence="3" id="KW-1185">Reference proteome</keyword>
<dbReference type="GO" id="GO:1904262">
    <property type="term" value="P:negative regulation of TORC1 signaling"/>
    <property type="evidence" value="ECO:0007669"/>
    <property type="project" value="TreeGrafter"/>
</dbReference>
<comment type="similarity">
    <text evidence="1">Belongs to the NPR2 family.</text>
</comment>
<dbReference type="InterPro" id="IPR009348">
    <property type="entry name" value="NPR2-like"/>
</dbReference>
<evidence type="ECO:0000256" key="1">
    <source>
        <dbReference type="ARBA" id="ARBA00008433"/>
    </source>
</evidence>
<protein>
    <submittedName>
        <fullName evidence="2">Nitrogen permease regulator 2</fullName>
    </submittedName>
</protein>
<accession>A0A4P9XX26</accession>
<dbReference type="AlphaFoldDB" id="A0A4P9XX26"/>
<dbReference type="PANTHER" id="PTHR12991">
    <property type="entry name" value="NITROGEN PERMEASE REGULATOR 2/TUMOR SUPPRESSOR CANDIDATE 4"/>
    <property type="match status" value="1"/>
</dbReference>
<evidence type="ECO:0000313" key="3">
    <source>
        <dbReference type="Proteomes" id="UP000271241"/>
    </source>
</evidence>
<evidence type="ECO:0000313" key="2">
    <source>
        <dbReference type="EMBL" id="RKP10896.1"/>
    </source>
</evidence>